<dbReference type="Proteomes" id="UP000298663">
    <property type="component" value="Unassembled WGS sequence"/>
</dbReference>
<reference evidence="1 2" key="2">
    <citation type="journal article" date="2019" name="G3 (Bethesda)">
        <title>Hybrid Assembly of the Genome of the Entomopathogenic Nematode Steinernema carpocapsae Identifies the X-Chromosome.</title>
        <authorList>
            <person name="Serra L."/>
            <person name="Macchietto M."/>
            <person name="Macias-Munoz A."/>
            <person name="McGill C.J."/>
            <person name="Rodriguez I.M."/>
            <person name="Rodriguez B."/>
            <person name="Murad R."/>
            <person name="Mortazavi A."/>
        </authorList>
    </citation>
    <scope>NUCLEOTIDE SEQUENCE [LARGE SCALE GENOMIC DNA]</scope>
    <source>
        <strain evidence="1 2">ALL</strain>
    </source>
</reference>
<accession>A0A4U5LV20</accession>
<reference evidence="1 2" key="1">
    <citation type="journal article" date="2015" name="Genome Biol.">
        <title>Comparative genomics of Steinernema reveals deeply conserved gene regulatory networks.</title>
        <authorList>
            <person name="Dillman A.R."/>
            <person name="Macchietto M."/>
            <person name="Porter C.F."/>
            <person name="Rogers A."/>
            <person name="Williams B."/>
            <person name="Antoshechkin I."/>
            <person name="Lee M.M."/>
            <person name="Goodwin Z."/>
            <person name="Lu X."/>
            <person name="Lewis E.E."/>
            <person name="Goodrich-Blair H."/>
            <person name="Stock S.P."/>
            <person name="Adams B.J."/>
            <person name="Sternberg P.W."/>
            <person name="Mortazavi A."/>
        </authorList>
    </citation>
    <scope>NUCLEOTIDE SEQUENCE [LARGE SCALE GENOMIC DNA]</scope>
    <source>
        <strain evidence="1 2">ALL</strain>
    </source>
</reference>
<gene>
    <name evidence="1" type="ORF">L596_029575</name>
</gene>
<organism evidence="1 2">
    <name type="scientific">Steinernema carpocapsae</name>
    <name type="common">Entomopathogenic nematode</name>
    <dbReference type="NCBI Taxonomy" id="34508"/>
    <lineage>
        <taxon>Eukaryota</taxon>
        <taxon>Metazoa</taxon>
        <taxon>Ecdysozoa</taxon>
        <taxon>Nematoda</taxon>
        <taxon>Chromadorea</taxon>
        <taxon>Rhabditida</taxon>
        <taxon>Tylenchina</taxon>
        <taxon>Panagrolaimomorpha</taxon>
        <taxon>Strongyloidoidea</taxon>
        <taxon>Steinernematidae</taxon>
        <taxon>Steinernema</taxon>
    </lineage>
</organism>
<dbReference type="EMBL" id="AZBU02000012">
    <property type="protein sequence ID" value="TKR59973.1"/>
    <property type="molecule type" value="Genomic_DNA"/>
</dbReference>
<dbReference type="AlphaFoldDB" id="A0A4U5LV20"/>
<evidence type="ECO:0000313" key="2">
    <source>
        <dbReference type="Proteomes" id="UP000298663"/>
    </source>
</evidence>
<sequence length="69" mass="8009">MSRCLISESRFSLSFRPRFRRFRCALLQTLPPPTVLSHLSLAFSGLHDDYDARGQRNLSRMDEGNESHQ</sequence>
<name>A0A4U5LV20_STECR</name>
<evidence type="ECO:0000313" key="1">
    <source>
        <dbReference type="EMBL" id="TKR59973.1"/>
    </source>
</evidence>
<keyword evidence="2" id="KW-1185">Reference proteome</keyword>
<proteinExistence type="predicted"/>
<protein>
    <submittedName>
        <fullName evidence="1">Uncharacterized protein</fullName>
    </submittedName>
</protein>
<comment type="caution">
    <text evidence="1">The sequence shown here is derived from an EMBL/GenBank/DDBJ whole genome shotgun (WGS) entry which is preliminary data.</text>
</comment>